<dbReference type="STRING" id="1016849.A0A0D1X5G5"/>
<dbReference type="InterPro" id="IPR007740">
    <property type="entry name" value="Ribosomal_mL49"/>
</dbReference>
<accession>A0A0D1X5G5</accession>
<comment type="subcellular location">
    <subcellularLocation>
        <location evidence="1">Mitochondrion</location>
    </subcellularLocation>
</comment>
<gene>
    <name evidence="7" type="ORF">PV11_05006</name>
</gene>
<dbReference type="GO" id="GO:0006412">
    <property type="term" value="P:translation"/>
    <property type="evidence" value="ECO:0007669"/>
    <property type="project" value="InterPro"/>
</dbReference>
<keyword evidence="4" id="KW-0496">Mitochondrion</keyword>
<evidence type="ECO:0000313" key="7">
    <source>
        <dbReference type="EMBL" id="KIV82941.1"/>
    </source>
</evidence>
<dbReference type="AlphaFoldDB" id="A0A0D1X5G5"/>
<dbReference type="Gene3D" id="3.30.780.10">
    <property type="entry name" value="SUI1-like domain"/>
    <property type="match status" value="1"/>
</dbReference>
<evidence type="ECO:0000256" key="1">
    <source>
        <dbReference type="ARBA" id="ARBA00004173"/>
    </source>
</evidence>
<dbReference type="Pfam" id="PF05046">
    <property type="entry name" value="Img2"/>
    <property type="match status" value="1"/>
</dbReference>
<evidence type="ECO:0000256" key="5">
    <source>
        <dbReference type="ARBA" id="ARBA00023274"/>
    </source>
</evidence>
<dbReference type="PANTHER" id="PTHR13477">
    <property type="entry name" value="MITOCHONDRIAL 39S RIBOSOMAL PROTEIN L49"/>
    <property type="match status" value="1"/>
</dbReference>
<evidence type="ECO:0000256" key="3">
    <source>
        <dbReference type="ARBA" id="ARBA00022980"/>
    </source>
</evidence>
<evidence type="ECO:0000313" key="8">
    <source>
        <dbReference type="Proteomes" id="UP000053599"/>
    </source>
</evidence>
<dbReference type="HOGENOM" id="CLU_085757_1_0_1"/>
<name>A0A0D1X5G5_9EURO</name>
<sequence>MSTMKPPSTLLLRALLRSGRPLCQTRSKSYWMPREKYAKLTGLDKLHRRQKDAIRKEHEASRLRAEKMKFNPAPQPEPGAQHSSPVSPILEAMTTVSNLPFKISRTPSANLPIYESVKSGGSKHITTIRKITGDLDQLASQVQKALSLGQHIVDVRGRRKETVAINRTTRQVVVRGWRGPEIKKWAETVGF</sequence>
<dbReference type="EMBL" id="KN846952">
    <property type="protein sequence ID" value="KIV82941.1"/>
    <property type="molecule type" value="Genomic_DNA"/>
</dbReference>
<organism evidence="7 8">
    <name type="scientific">Exophiala sideris</name>
    <dbReference type="NCBI Taxonomy" id="1016849"/>
    <lineage>
        <taxon>Eukaryota</taxon>
        <taxon>Fungi</taxon>
        <taxon>Dikarya</taxon>
        <taxon>Ascomycota</taxon>
        <taxon>Pezizomycotina</taxon>
        <taxon>Eurotiomycetes</taxon>
        <taxon>Chaetothyriomycetidae</taxon>
        <taxon>Chaetothyriales</taxon>
        <taxon>Herpotrichiellaceae</taxon>
        <taxon>Exophiala</taxon>
    </lineage>
</organism>
<reference evidence="7 8" key="1">
    <citation type="submission" date="2015-01" db="EMBL/GenBank/DDBJ databases">
        <title>The Genome Sequence of Exophiala sideris CBS121828.</title>
        <authorList>
            <consortium name="The Broad Institute Genomics Platform"/>
            <person name="Cuomo C."/>
            <person name="de Hoog S."/>
            <person name="Gorbushina A."/>
            <person name="Stielow B."/>
            <person name="Teixiera M."/>
            <person name="Abouelleil A."/>
            <person name="Chapman S.B."/>
            <person name="Priest M."/>
            <person name="Young S.K."/>
            <person name="Wortman J."/>
            <person name="Nusbaum C."/>
            <person name="Birren B."/>
        </authorList>
    </citation>
    <scope>NUCLEOTIDE SEQUENCE [LARGE SCALE GENOMIC DNA]</scope>
    <source>
        <strain evidence="7 8">CBS 121828</strain>
    </source>
</reference>
<dbReference type="GO" id="GO:0005762">
    <property type="term" value="C:mitochondrial large ribosomal subunit"/>
    <property type="evidence" value="ECO:0007669"/>
    <property type="project" value="TreeGrafter"/>
</dbReference>
<evidence type="ECO:0000256" key="4">
    <source>
        <dbReference type="ARBA" id="ARBA00023128"/>
    </source>
</evidence>
<evidence type="ECO:0000256" key="6">
    <source>
        <dbReference type="ARBA" id="ARBA00035191"/>
    </source>
</evidence>
<protein>
    <recommendedName>
        <fullName evidence="6">Large ribosomal subunit protein mL49</fullName>
    </recommendedName>
</protein>
<keyword evidence="5" id="KW-0687">Ribonucleoprotein</keyword>
<comment type="similarity">
    <text evidence="2">Belongs to the mitochondrion-specific ribosomal protein mL49 family.</text>
</comment>
<dbReference type="Proteomes" id="UP000053599">
    <property type="component" value="Unassembled WGS sequence"/>
</dbReference>
<dbReference type="GO" id="GO:0003735">
    <property type="term" value="F:structural constituent of ribosome"/>
    <property type="evidence" value="ECO:0007669"/>
    <property type="project" value="InterPro"/>
</dbReference>
<dbReference type="PANTHER" id="PTHR13477:SF0">
    <property type="entry name" value="LARGE RIBOSOMAL SUBUNIT PROTEIN ML49"/>
    <property type="match status" value="1"/>
</dbReference>
<evidence type="ECO:0000256" key="2">
    <source>
        <dbReference type="ARBA" id="ARBA00005677"/>
    </source>
</evidence>
<dbReference type="OrthoDB" id="19439at2759"/>
<keyword evidence="3" id="KW-0689">Ribosomal protein</keyword>
<proteinExistence type="inferred from homology"/>